<evidence type="ECO:0000259" key="1">
    <source>
        <dbReference type="PROSITE" id="PS51186"/>
    </source>
</evidence>
<evidence type="ECO:0000313" key="3">
    <source>
        <dbReference type="Proteomes" id="UP001465668"/>
    </source>
</evidence>
<dbReference type="PANTHER" id="PTHR42791">
    <property type="entry name" value="GNAT FAMILY ACETYLTRANSFERASE"/>
    <property type="match status" value="1"/>
</dbReference>
<dbReference type="EMBL" id="JARVKM010000010">
    <property type="protein sequence ID" value="KAK9779562.1"/>
    <property type="molecule type" value="Genomic_DNA"/>
</dbReference>
<dbReference type="SUPFAM" id="SSF55729">
    <property type="entry name" value="Acyl-CoA N-acyltransferases (Nat)"/>
    <property type="match status" value="1"/>
</dbReference>
<dbReference type="PANTHER" id="PTHR42791:SF1">
    <property type="entry name" value="N-ACETYLTRANSFERASE DOMAIN-CONTAINING PROTEIN"/>
    <property type="match status" value="1"/>
</dbReference>
<sequence length="222" mass="24726">MASERYDLSVSLATVADAEDMASILLSVFGKDTPENRTKTVRALIEDIHENSGLKVVKAELPHGETVGFSMFFFPNREAPTKEKTIPTPLRSVKGSQESTEAIMDRFFWVEGSDPVKTAIAVDRFGRQEIQKHVAGRTCANVQNMCVKPEYQHRGIGRALMAWACEKFDEEHLDAHLEASGPGEKLYQKFGFSIIGHSEKDFGDGLKVAYTHMWRNAESSSA</sequence>
<dbReference type="CDD" id="cd04301">
    <property type="entry name" value="NAT_SF"/>
    <property type="match status" value="1"/>
</dbReference>
<protein>
    <submittedName>
        <fullName evidence="2">N-acetyltransferase domain-containing protein</fullName>
    </submittedName>
</protein>
<dbReference type="InterPro" id="IPR052523">
    <property type="entry name" value="Trichothecene_AcTrans"/>
</dbReference>
<accession>A0ABR2Y0R2</accession>
<comment type="caution">
    <text evidence="2">The sequence shown here is derived from an EMBL/GenBank/DDBJ whole genome shotgun (WGS) entry which is preliminary data.</text>
</comment>
<dbReference type="Gene3D" id="3.40.630.30">
    <property type="match status" value="1"/>
</dbReference>
<dbReference type="Pfam" id="PF13508">
    <property type="entry name" value="Acetyltransf_7"/>
    <property type="match status" value="1"/>
</dbReference>
<feature type="domain" description="N-acetyltransferase" evidence="1">
    <location>
        <begin position="88"/>
        <end position="218"/>
    </location>
</feature>
<reference evidence="2 3" key="1">
    <citation type="submission" date="2024-02" db="EMBL/GenBank/DDBJ databases">
        <title>First draft genome assembly of two strains of Seiridium cardinale.</title>
        <authorList>
            <person name="Emiliani G."/>
            <person name="Scali E."/>
        </authorList>
    </citation>
    <scope>NUCLEOTIDE SEQUENCE [LARGE SCALE GENOMIC DNA]</scope>
    <source>
        <strain evidence="2 3">BM-138-000479</strain>
    </source>
</reference>
<evidence type="ECO:0000313" key="2">
    <source>
        <dbReference type="EMBL" id="KAK9779562.1"/>
    </source>
</evidence>
<keyword evidence="3" id="KW-1185">Reference proteome</keyword>
<dbReference type="InterPro" id="IPR000182">
    <property type="entry name" value="GNAT_dom"/>
</dbReference>
<organism evidence="2 3">
    <name type="scientific">Seiridium cardinale</name>
    <dbReference type="NCBI Taxonomy" id="138064"/>
    <lineage>
        <taxon>Eukaryota</taxon>
        <taxon>Fungi</taxon>
        <taxon>Dikarya</taxon>
        <taxon>Ascomycota</taxon>
        <taxon>Pezizomycotina</taxon>
        <taxon>Sordariomycetes</taxon>
        <taxon>Xylariomycetidae</taxon>
        <taxon>Amphisphaeriales</taxon>
        <taxon>Sporocadaceae</taxon>
        <taxon>Seiridium</taxon>
    </lineage>
</organism>
<dbReference type="PROSITE" id="PS51186">
    <property type="entry name" value="GNAT"/>
    <property type="match status" value="1"/>
</dbReference>
<dbReference type="Proteomes" id="UP001465668">
    <property type="component" value="Unassembled WGS sequence"/>
</dbReference>
<gene>
    <name evidence="2" type="ORF">SCAR479_03628</name>
</gene>
<proteinExistence type="predicted"/>
<name>A0ABR2Y0R2_9PEZI</name>
<dbReference type="InterPro" id="IPR016181">
    <property type="entry name" value="Acyl_CoA_acyltransferase"/>
</dbReference>